<protein>
    <submittedName>
        <fullName evidence="1">Uncharacterized protein</fullName>
    </submittedName>
</protein>
<name>A0A0A9G2F5_ARUDO</name>
<sequence length="81" mass="9353">MTLRSMCKFLYAVYFDYFLLANRQVSWAHLYISIVCTPSITQLFSLVDIFSCRTVLRYGEDTSITVTCIVLDNIACSKICY</sequence>
<reference evidence="1" key="1">
    <citation type="submission" date="2014-09" db="EMBL/GenBank/DDBJ databases">
        <authorList>
            <person name="Magalhaes I.L.F."/>
            <person name="Oliveira U."/>
            <person name="Santos F.R."/>
            <person name="Vidigal T.H.D.A."/>
            <person name="Brescovit A.D."/>
            <person name="Santos A.J."/>
        </authorList>
    </citation>
    <scope>NUCLEOTIDE SEQUENCE</scope>
    <source>
        <tissue evidence="1">Shoot tissue taken approximately 20 cm above the soil surface</tissue>
    </source>
</reference>
<proteinExistence type="predicted"/>
<dbReference type="EMBL" id="GBRH01183063">
    <property type="protein sequence ID" value="JAE14833.1"/>
    <property type="molecule type" value="Transcribed_RNA"/>
</dbReference>
<organism evidence="1">
    <name type="scientific">Arundo donax</name>
    <name type="common">Giant reed</name>
    <name type="synonym">Donax arundinaceus</name>
    <dbReference type="NCBI Taxonomy" id="35708"/>
    <lineage>
        <taxon>Eukaryota</taxon>
        <taxon>Viridiplantae</taxon>
        <taxon>Streptophyta</taxon>
        <taxon>Embryophyta</taxon>
        <taxon>Tracheophyta</taxon>
        <taxon>Spermatophyta</taxon>
        <taxon>Magnoliopsida</taxon>
        <taxon>Liliopsida</taxon>
        <taxon>Poales</taxon>
        <taxon>Poaceae</taxon>
        <taxon>PACMAD clade</taxon>
        <taxon>Arundinoideae</taxon>
        <taxon>Arundineae</taxon>
        <taxon>Arundo</taxon>
    </lineage>
</organism>
<dbReference type="AlphaFoldDB" id="A0A0A9G2F5"/>
<evidence type="ECO:0000313" key="1">
    <source>
        <dbReference type="EMBL" id="JAE14833.1"/>
    </source>
</evidence>
<reference evidence="1" key="2">
    <citation type="journal article" date="2015" name="Data Brief">
        <title>Shoot transcriptome of the giant reed, Arundo donax.</title>
        <authorList>
            <person name="Barrero R.A."/>
            <person name="Guerrero F.D."/>
            <person name="Moolhuijzen P."/>
            <person name="Goolsby J.A."/>
            <person name="Tidwell J."/>
            <person name="Bellgard S.E."/>
            <person name="Bellgard M.I."/>
        </authorList>
    </citation>
    <scope>NUCLEOTIDE SEQUENCE</scope>
    <source>
        <tissue evidence="1">Shoot tissue taken approximately 20 cm above the soil surface</tissue>
    </source>
</reference>
<accession>A0A0A9G2F5</accession>